<feature type="domain" description="Rab3-GAP regulatory subunit N-terminal" evidence="5">
    <location>
        <begin position="29"/>
        <end position="410"/>
    </location>
</feature>
<dbReference type="PANTHER" id="PTHR12472">
    <property type="entry name" value="RAB3-GAP REGULATORY DOMAIN"/>
    <property type="match status" value="1"/>
</dbReference>
<evidence type="ECO:0000256" key="3">
    <source>
        <dbReference type="ARBA" id="ARBA00022468"/>
    </source>
</evidence>
<accession>A0A7M7J3E2</accession>
<dbReference type="EnsemblMetazoa" id="XM_022789843">
    <property type="protein sequence ID" value="XP_022645578"/>
    <property type="gene ID" value="LOC111243776"/>
</dbReference>
<dbReference type="OrthoDB" id="6498300at2759"/>
<dbReference type="Pfam" id="PF14655">
    <property type="entry name" value="RAB3GAP2_N"/>
    <property type="match status" value="1"/>
</dbReference>
<dbReference type="EnsemblMetazoa" id="XM_022789845">
    <property type="protein sequence ID" value="XP_022645580"/>
    <property type="gene ID" value="LOC111243776"/>
</dbReference>
<dbReference type="InterPro" id="IPR029257">
    <property type="entry name" value="RAB3GAP2_C"/>
</dbReference>
<dbReference type="Proteomes" id="UP000594260">
    <property type="component" value="Unplaced"/>
</dbReference>
<dbReference type="GeneID" id="111243776"/>
<keyword evidence="3" id="KW-0343">GTPase activation</keyword>
<sequence>MAFMKEKAVLNNFDSFFNQDEPLERYLDRVSYLPSHNLLAIVTSTGETVVFTGKNTTTQKNGLQSFKPKANIVLDNDAAMCVYLLPVATKKSSIIGNSWCAVVVGTRSGSVLFHNEEGRLLLRQNLFTQMVSSVCISVNSALQGYVYATSGSTLNMVGYGELVVELEDHLNTLMLSSGDATPQSASLTWKYLRLQQVKNTQKIALTHHGVDECHFDQLERCTIERYGSRGEVSNASNVVVSSVGSDPFYNLTLSRETTQINLVTDIAVAVANKFGKIISDNVPFWGSKQKAESEVDQQPKISTLGPHSQHGLFDRERLGTHLCLSPSKRFIVLVDALARVILVDALSGVPLYIMKGYRRAQLGWITATSLDGSRRQVELLVVYSAKSRQIELWNTRKASRVTAFAAPEGLGLLLYDSGNIDVSGTDDNFPTMDRQAYFLTKNGRLFDIMISFSEALEFEDLSEMQGHLDDLAEVKKILEEYSHGSLERLEKLFKRFKRVSLIQQVVKTVCECPGADEPLIELLFKVLKGKHLRGARKATMRIQENLSKIERLMKVYKYINQSDSVLMGDLRNMPSSSDLDAIKQFEGVFGYDSQDYCFRLADLRLCDFLASFAVLMDTVETKISIESGEESEVFVGKLVRAMATNENFFKLLQQQEVCMWSVTTCLLRGLFASSTLVKEVVSQSFTALGHILTVVQAHEESMTPFLTNVYEEITETENVPAAMVASYMVHTLLGPQKVSLLEDVEESLECKIFAGLFKQLQKILPLAALLRCRIKDPSLPAKDYAKIFPISLKSLSRSEGYISDIVSQWICEQRLGPEHLRQALARITMVTCLEDRLEIPVISLGTASQLLSDIRITFPVSLQLETMLANCCWSYLCLWNQNFHDSEILLLSMGFLRIIQAYKLKEGLCHIIWKSHLQTRVIAMARIMEQSGVLPDAQLERYVQVGRCALTEFFNFCSAILDIIIESMLPSEDVEILCPLLKEEVLSPGFAEGDPSLISRALSLPQALRDTVHLHYSLITILAYCTQFNLDETQPLSLFDSAAQSALSEDLCEVYQRYNQTATTGALCNRRMLFLRRAIEGCVQRLPEIYMPEELIECQACMVRLLDLAHSWDIDNDIVNREYVLQLYSSGHDQLAQEVMSQISDRRAMAESLMIMTGLRVRAFLGEIDKSTCEKLGVVSTRVNRWIGELPDKILRCTNKSVDSIMNLVQTVLSLVPESSAEAQLLEEVILLVTNLPAVRAIENDDLC</sequence>
<evidence type="ECO:0000256" key="1">
    <source>
        <dbReference type="ARBA" id="ARBA00004496"/>
    </source>
</evidence>
<protein>
    <submittedName>
        <fullName evidence="7">Uncharacterized protein</fullName>
    </submittedName>
</protein>
<proteinExistence type="inferred from homology"/>
<dbReference type="GO" id="GO:0005737">
    <property type="term" value="C:cytoplasm"/>
    <property type="evidence" value="ECO:0007669"/>
    <property type="project" value="UniProtKB-SubCell"/>
</dbReference>
<keyword evidence="8" id="KW-1185">Reference proteome</keyword>
<name>A0A7M7J3E2_VARDE</name>
<dbReference type="CTD" id="34626"/>
<dbReference type="PANTHER" id="PTHR12472:SF0">
    <property type="entry name" value="RAB3 GTPASE-ACTIVATING PROTEIN NON-CATALYTIC SUBUNIT"/>
    <property type="match status" value="1"/>
</dbReference>
<dbReference type="KEGG" id="vde:111243776"/>
<evidence type="ECO:0000313" key="8">
    <source>
        <dbReference type="Proteomes" id="UP000594260"/>
    </source>
</evidence>
<evidence type="ECO:0000256" key="4">
    <source>
        <dbReference type="ARBA" id="ARBA00022490"/>
    </source>
</evidence>
<dbReference type="EnsemblMetazoa" id="XM_022789844">
    <property type="protein sequence ID" value="XP_022645579"/>
    <property type="gene ID" value="LOC111243776"/>
</dbReference>
<evidence type="ECO:0000313" key="7">
    <source>
        <dbReference type="EnsemblMetazoa" id="XP_022645579"/>
    </source>
</evidence>
<comment type="subcellular location">
    <subcellularLocation>
        <location evidence="1">Cytoplasm</location>
    </subcellularLocation>
</comment>
<dbReference type="EnsemblMetazoa" id="XM_022789842">
    <property type="protein sequence ID" value="XP_022645577"/>
    <property type="gene ID" value="LOC111243776"/>
</dbReference>
<dbReference type="RefSeq" id="XP_022645580.1">
    <property type="nucleotide sequence ID" value="XM_022789845.1"/>
</dbReference>
<dbReference type="InterPro" id="IPR032839">
    <property type="entry name" value="RAB3GAP_N"/>
</dbReference>
<dbReference type="OMA" id="PFRYIYD"/>
<dbReference type="FunCoup" id="A0A7M7J3E2">
    <property type="interactions" value="1311"/>
</dbReference>
<dbReference type="RefSeq" id="XP_022645578.1">
    <property type="nucleotide sequence ID" value="XM_022789843.1"/>
</dbReference>
<dbReference type="RefSeq" id="XP_022645577.1">
    <property type="nucleotide sequence ID" value="XM_022789842.1"/>
</dbReference>
<dbReference type="InParanoid" id="A0A7M7J3E2"/>
<evidence type="ECO:0000259" key="6">
    <source>
        <dbReference type="Pfam" id="PF14656"/>
    </source>
</evidence>
<dbReference type="RefSeq" id="XP_022645579.1">
    <property type="nucleotide sequence ID" value="XM_022789844.1"/>
</dbReference>
<dbReference type="AlphaFoldDB" id="A0A7M7J3E2"/>
<comment type="similarity">
    <text evidence="2">Belongs to the Rab3-GAP regulatory subunit family.</text>
</comment>
<keyword evidence="4" id="KW-0963">Cytoplasm</keyword>
<evidence type="ECO:0000259" key="5">
    <source>
        <dbReference type="Pfam" id="PF14655"/>
    </source>
</evidence>
<evidence type="ECO:0000256" key="2">
    <source>
        <dbReference type="ARBA" id="ARBA00008153"/>
    </source>
</evidence>
<dbReference type="Pfam" id="PF14656">
    <property type="entry name" value="RAB3GAP2_C"/>
    <property type="match status" value="1"/>
</dbReference>
<dbReference type="GO" id="GO:0005096">
    <property type="term" value="F:GTPase activator activity"/>
    <property type="evidence" value="ECO:0007669"/>
    <property type="project" value="UniProtKB-KW"/>
</dbReference>
<feature type="domain" description="Rab3GAP regulatory subunit C-terminal" evidence="6">
    <location>
        <begin position="752"/>
        <end position="1217"/>
    </location>
</feature>
<organism evidence="7 8">
    <name type="scientific">Varroa destructor</name>
    <name type="common">Honeybee mite</name>
    <dbReference type="NCBI Taxonomy" id="109461"/>
    <lineage>
        <taxon>Eukaryota</taxon>
        <taxon>Metazoa</taxon>
        <taxon>Ecdysozoa</taxon>
        <taxon>Arthropoda</taxon>
        <taxon>Chelicerata</taxon>
        <taxon>Arachnida</taxon>
        <taxon>Acari</taxon>
        <taxon>Parasitiformes</taxon>
        <taxon>Mesostigmata</taxon>
        <taxon>Gamasina</taxon>
        <taxon>Dermanyssoidea</taxon>
        <taxon>Varroidae</taxon>
        <taxon>Varroa</taxon>
    </lineage>
</organism>
<dbReference type="InterPro" id="IPR026059">
    <property type="entry name" value="Rab3GAP2"/>
</dbReference>
<reference evidence="7" key="1">
    <citation type="submission" date="2021-01" db="UniProtKB">
        <authorList>
            <consortium name="EnsemblMetazoa"/>
        </authorList>
    </citation>
    <scope>IDENTIFICATION</scope>
</reference>